<accession>A0A5F2B1M5</accession>
<evidence type="ECO:0000313" key="2">
    <source>
        <dbReference type="Proteomes" id="UP000298429"/>
    </source>
</evidence>
<dbReference type="Proteomes" id="UP000298429">
    <property type="component" value="Unassembled WGS sequence"/>
</dbReference>
<proteinExistence type="predicted"/>
<comment type="caution">
    <text evidence="1">The sequence shown here is derived from an EMBL/GenBank/DDBJ whole genome shotgun (WGS) entry which is preliminary data.</text>
</comment>
<protein>
    <recommendedName>
        <fullName evidence="3">Cys-rich protein</fullName>
    </recommendedName>
</protein>
<evidence type="ECO:0000313" key="1">
    <source>
        <dbReference type="EMBL" id="TGL92401.1"/>
    </source>
</evidence>
<dbReference type="AlphaFoldDB" id="A0A5F2B1M5"/>
<reference evidence="1 2" key="1">
    <citation type="journal article" date="2019" name="PLoS Negl. Trop. Dis.">
        <title>Revisiting the worldwide diversity of Leptospira species in the environment.</title>
        <authorList>
            <person name="Vincent A.T."/>
            <person name="Schiettekatte O."/>
            <person name="Bourhy P."/>
            <person name="Veyrier F.J."/>
            <person name="Picardeau M."/>
        </authorList>
    </citation>
    <scope>NUCLEOTIDE SEQUENCE [LARGE SCALE GENOMIC DNA]</scope>
    <source>
        <strain evidence="1 2">201702444</strain>
    </source>
</reference>
<evidence type="ECO:0008006" key="3">
    <source>
        <dbReference type="Google" id="ProtNLM"/>
    </source>
</evidence>
<dbReference type="OrthoDB" id="345981at2"/>
<gene>
    <name evidence="1" type="ORF">EHQ76_20145</name>
</gene>
<name>A0A5F2B1M5_9LEPT</name>
<dbReference type="NCBIfam" id="NF047434">
    <property type="entry name" value="LA_0364_fam_lipo"/>
    <property type="match status" value="1"/>
</dbReference>
<dbReference type="EMBL" id="RQGN01000107">
    <property type="protein sequence ID" value="TGL92401.1"/>
    <property type="molecule type" value="Genomic_DNA"/>
</dbReference>
<sequence>MENNACKNRAQACFSAFVVVSGAGSSLTNSTPSSQETASMAVTCTALQEACEADCNRKHSY</sequence>
<organism evidence="1 2">
    <name type="scientific">Leptospira barantonii</name>
    <dbReference type="NCBI Taxonomy" id="2023184"/>
    <lineage>
        <taxon>Bacteria</taxon>
        <taxon>Pseudomonadati</taxon>
        <taxon>Spirochaetota</taxon>
        <taxon>Spirochaetia</taxon>
        <taxon>Leptospirales</taxon>
        <taxon>Leptospiraceae</taxon>
        <taxon>Leptospira</taxon>
    </lineage>
</organism>